<keyword evidence="1" id="KW-0812">Transmembrane</keyword>
<dbReference type="SUPFAM" id="SSF53300">
    <property type="entry name" value="vWA-like"/>
    <property type="match status" value="1"/>
</dbReference>
<sequence>MISSRSSTQMAAMNFKNQKFAGGFLHITVSLFLLLVCGKGGLTVNAQGADAGKLYLDRKELDVKEIAANATINNANCDSLNGCSSACSRAVCQPVSGESFLCYTVDNNEYFNSCPSGACQNKIKLDYNRSFVTIPAPGSLNLDTEVARDICLQRPLDSTFETVSLQTEYTLVYLGSTSGAFRAFPGRENNETQCTTFDPRTRPWYLNGISVTKDVKILVDIANTMGSVLPVDYLPLPQNTYLDVAKNITLALLKTFSPQDDVEVLSFNSSDVASLGGPVLIGASYNYLDPAGRPELSSLEASVNNLAASPITTRSDLTKAIVQAMGSFNAANKLKVIVVLSDGLFVPLNSTTFPSAELQSLQAKLMVYKLLTNDDGGDPYLLKTPSLQQNLCSVNGSFERLNALETANPLYAMRSYFTFLARTQLASVGNNATWSNPYSSFDQDRNAITVTYPAFGSDGLLIGVAGIDVVYENLPEPLQDLVFAEFQSRTRGTQPPSNIPLTCSYQSTPASPICANSTPPDSSAICPKTDTSTLVDRTCCGYGTCGAVEGPKHDHLKTGIIVLIVILAAAAFVVVGFFTFLAYRFHQKARNEEKFPPTPPNEPDETVK</sequence>
<evidence type="ECO:0000313" key="2">
    <source>
        <dbReference type="EMBL" id="KAG0558547.1"/>
    </source>
</evidence>
<name>A0A8T0GJ19_CERPU</name>
<dbReference type="CDD" id="cd18773">
    <property type="entry name" value="PDC1_HK_sensor"/>
    <property type="match status" value="1"/>
</dbReference>
<protein>
    <recommendedName>
        <fullName evidence="4">VWFA domain-containing protein</fullName>
    </recommendedName>
</protein>
<keyword evidence="1" id="KW-0472">Membrane</keyword>
<evidence type="ECO:0008006" key="4">
    <source>
        <dbReference type="Google" id="ProtNLM"/>
    </source>
</evidence>
<dbReference type="GO" id="GO:0005891">
    <property type="term" value="C:voltage-gated calcium channel complex"/>
    <property type="evidence" value="ECO:0007669"/>
    <property type="project" value="TreeGrafter"/>
</dbReference>
<reference evidence="2" key="1">
    <citation type="submission" date="2020-06" db="EMBL/GenBank/DDBJ databases">
        <title>WGS assembly of Ceratodon purpureus strain R40.</title>
        <authorList>
            <person name="Carey S.B."/>
            <person name="Jenkins J."/>
            <person name="Shu S."/>
            <person name="Lovell J.T."/>
            <person name="Sreedasyam A."/>
            <person name="Maumus F."/>
            <person name="Tiley G.P."/>
            <person name="Fernandez-Pozo N."/>
            <person name="Barry K."/>
            <person name="Chen C."/>
            <person name="Wang M."/>
            <person name="Lipzen A."/>
            <person name="Daum C."/>
            <person name="Saski C.A."/>
            <person name="Payton A.C."/>
            <person name="Mcbreen J.C."/>
            <person name="Conrad R.E."/>
            <person name="Kollar L.M."/>
            <person name="Olsson S."/>
            <person name="Huttunen S."/>
            <person name="Landis J.B."/>
            <person name="Wickett N.J."/>
            <person name="Johnson M.G."/>
            <person name="Rensing S.A."/>
            <person name="Grimwood J."/>
            <person name="Schmutz J."/>
            <person name="Mcdaniel S.F."/>
        </authorList>
    </citation>
    <scope>NUCLEOTIDE SEQUENCE</scope>
    <source>
        <strain evidence="2">R40</strain>
    </source>
</reference>
<dbReference type="EMBL" id="CM026431">
    <property type="protein sequence ID" value="KAG0558547.1"/>
    <property type="molecule type" value="Genomic_DNA"/>
</dbReference>
<accession>A0A8T0GJ19</accession>
<keyword evidence="3" id="KW-1185">Reference proteome</keyword>
<feature type="transmembrane region" description="Helical" evidence="1">
    <location>
        <begin position="560"/>
        <end position="583"/>
    </location>
</feature>
<dbReference type="InterPro" id="IPR051173">
    <property type="entry name" value="Ca_channel_alpha-2/delta"/>
</dbReference>
<dbReference type="AlphaFoldDB" id="A0A8T0GJ19"/>
<organism evidence="2 3">
    <name type="scientific">Ceratodon purpureus</name>
    <name type="common">Fire moss</name>
    <name type="synonym">Dicranum purpureum</name>
    <dbReference type="NCBI Taxonomy" id="3225"/>
    <lineage>
        <taxon>Eukaryota</taxon>
        <taxon>Viridiplantae</taxon>
        <taxon>Streptophyta</taxon>
        <taxon>Embryophyta</taxon>
        <taxon>Bryophyta</taxon>
        <taxon>Bryophytina</taxon>
        <taxon>Bryopsida</taxon>
        <taxon>Dicranidae</taxon>
        <taxon>Pseudoditrichales</taxon>
        <taxon>Ditrichaceae</taxon>
        <taxon>Ceratodon</taxon>
    </lineage>
</organism>
<dbReference type="InterPro" id="IPR036465">
    <property type="entry name" value="vWFA_dom_sf"/>
</dbReference>
<dbReference type="PANTHER" id="PTHR10166:SF37">
    <property type="entry name" value="STOLID, ISOFORM H"/>
    <property type="match status" value="1"/>
</dbReference>
<gene>
    <name evidence="2" type="ORF">KC19_10G036500</name>
</gene>
<evidence type="ECO:0000313" key="3">
    <source>
        <dbReference type="Proteomes" id="UP000822688"/>
    </source>
</evidence>
<evidence type="ECO:0000256" key="1">
    <source>
        <dbReference type="SAM" id="Phobius"/>
    </source>
</evidence>
<keyword evidence="1" id="KW-1133">Transmembrane helix</keyword>
<comment type="caution">
    <text evidence="2">The sequence shown here is derived from an EMBL/GenBank/DDBJ whole genome shotgun (WGS) entry which is preliminary data.</text>
</comment>
<dbReference type="Proteomes" id="UP000822688">
    <property type="component" value="Chromosome 10"/>
</dbReference>
<proteinExistence type="predicted"/>
<dbReference type="Gene3D" id="3.40.50.410">
    <property type="entry name" value="von Willebrand factor, type A domain"/>
    <property type="match status" value="1"/>
</dbReference>
<dbReference type="GO" id="GO:0005245">
    <property type="term" value="F:voltage-gated calcium channel activity"/>
    <property type="evidence" value="ECO:0007669"/>
    <property type="project" value="TreeGrafter"/>
</dbReference>
<dbReference type="PANTHER" id="PTHR10166">
    <property type="entry name" value="VOLTAGE-DEPENDENT CALCIUM CHANNEL SUBUNIT ALPHA-2/DELTA-RELATED"/>
    <property type="match status" value="1"/>
</dbReference>